<sequence length="161" mass="17296">MGKVAVAVGSVAMLAADPGEDDFPKLFCFCRQSRPRTADLGGVTDFLAAQAAQGTEPGAPRVVKSQLNASPASDHDAYRAGLQLASRDSMVEPCSVEDWQVCASYLKAARVDMTVGQVLAIGQDCPLEPMEENKRDIPTEVSCHLDDENSQEKRARLNPDC</sequence>
<reference evidence="2 3" key="1">
    <citation type="submission" date="2022-11" db="EMBL/GenBank/DDBJ databases">
        <title>Whole genome sequence of Eschrichtius robustus ER-17-0199.</title>
        <authorList>
            <person name="Bruniche-Olsen A."/>
            <person name="Black A.N."/>
            <person name="Fields C.J."/>
            <person name="Walden K."/>
            <person name="Dewoody J.A."/>
        </authorList>
    </citation>
    <scope>NUCLEOTIDE SEQUENCE [LARGE SCALE GENOMIC DNA]</scope>
    <source>
        <strain evidence="2">ER-17-0199</strain>
        <tissue evidence="2">Blubber</tissue>
    </source>
</reference>
<evidence type="ECO:0000313" key="2">
    <source>
        <dbReference type="EMBL" id="KAJ8792027.1"/>
    </source>
</evidence>
<proteinExistence type="predicted"/>
<dbReference type="AlphaFoldDB" id="A0AB34HKJ7"/>
<accession>A0AB34HKJ7</accession>
<feature type="region of interest" description="Disordered" evidence="1">
    <location>
        <begin position="136"/>
        <end position="161"/>
    </location>
</feature>
<gene>
    <name evidence="2" type="ORF">J1605_020229</name>
</gene>
<keyword evidence="3" id="KW-1185">Reference proteome</keyword>
<dbReference type="EMBL" id="JAIQCJ010001174">
    <property type="protein sequence ID" value="KAJ8792027.1"/>
    <property type="molecule type" value="Genomic_DNA"/>
</dbReference>
<evidence type="ECO:0000313" key="3">
    <source>
        <dbReference type="Proteomes" id="UP001159641"/>
    </source>
</evidence>
<organism evidence="2 3">
    <name type="scientific">Eschrichtius robustus</name>
    <name type="common">California gray whale</name>
    <name type="synonym">Eschrichtius gibbosus</name>
    <dbReference type="NCBI Taxonomy" id="9764"/>
    <lineage>
        <taxon>Eukaryota</taxon>
        <taxon>Metazoa</taxon>
        <taxon>Chordata</taxon>
        <taxon>Craniata</taxon>
        <taxon>Vertebrata</taxon>
        <taxon>Euteleostomi</taxon>
        <taxon>Mammalia</taxon>
        <taxon>Eutheria</taxon>
        <taxon>Laurasiatheria</taxon>
        <taxon>Artiodactyla</taxon>
        <taxon>Whippomorpha</taxon>
        <taxon>Cetacea</taxon>
        <taxon>Mysticeti</taxon>
        <taxon>Eschrichtiidae</taxon>
        <taxon>Eschrichtius</taxon>
    </lineage>
</organism>
<name>A0AB34HKJ7_ESCRO</name>
<protein>
    <submittedName>
        <fullName evidence="2">Uncharacterized protein</fullName>
    </submittedName>
</protein>
<dbReference type="Proteomes" id="UP001159641">
    <property type="component" value="Unassembled WGS sequence"/>
</dbReference>
<evidence type="ECO:0000256" key="1">
    <source>
        <dbReference type="SAM" id="MobiDB-lite"/>
    </source>
</evidence>
<comment type="caution">
    <text evidence="2">The sequence shown here is derived from an EMBL/GenBank/DDBJ whole genome shotgun (WGS) entry which is preliminary data.</text>
</comment>